<sequence length="310" mass="31981">MRVLLIGATGFLGRHVLELLSGVEGTEVVTATRSPGPPGHADPRAAATRHVQLDLAGDDPERLARTIGHLAPDAVVNCAGATSGDAEVLAASHVTGAATLVRAVMAAAPGARLVHLGSAAEYGRVPVGEPVREDARPRPVGGYGVAKLAATRIMEVARTVGLAVVVLRVFNPVGPGAPVTGLPGRIAEQVAKAVADGDQVRLGPLDAARDFVDARDVARAVAAVLAAPVLPAPVLNVAGGRAVTARELATLFAMAAGYTGDVVEEPDAGSPRSAQVPWQQADIRAIRDEVGWTPRIELPRSVWDHWRSLP</sequence>
<gene>
    <name evidence="2" type="ORF">LX83_002391</name>
</gene>
<evidence type="ECO:0000259" key="1">
    <source>
        <dbReference type="Pfam" id="PF01370"/>
    </source>
</evidence>
<evidence type="ECO:0000313" key="2">
    <source>
        <dbReference type="EMBL" id="MCP2165533.1"/>
    </source>
</evidence>
<dbReference type="InterPro" id="IPR001509">
    <property type="entry name" value="Epimerase_deHydtase"/>
</dbReference>
<evidence type="ECO:0000313" key="3">
    <source>
        <dbReference type="Proteomes" id="UP001206128"/>
    </source>
</evidence>
<proteinExistence type="predicted"/>
<dbReference type="InterPro" id="IPR050177">
    <property type="entry name" value="Lipid_A_modif_metabolic_enz"/>
</dbReference>
<dbReference type="Proteomes" id="UP001206128">
    <property type="component" value="Unassembled WGS sequence"/>
</dbReference>
<dbReference type="RefSeq" id="WP_253770438.1">
    <property type="nucleotide sequence ID" value="NZ_JAMTCK010000005.1"/>
</dbReference>
<dbReference type="EMBL" id="JAMTCK010000005">
    <property type="protein sequence ID" value="MCP2165533.1"/>
    <property type="molecule type" value="Genomic_DNA"/>
</dbReference>
<feature type="domain" description="NAD-dependent epimerase/dehydratase" evidence="1">
    <location>
        <begin position="3"/>
        <end position="230"/>
    </location>
</feature>
<dbReference type="Gene3D" id="3.90.25.10">
    <property type="entry name" value="UDP-galactose 4-epimerase, domain 1"/>
    <property type="match status" value="1"/>
</dbReference>
<accession>A0AAE3KKL0</accession>
<dbReference type="PANTHER" id="PTHR43245:SF13">
    <property type="entry name" value="UDP-D-APIOSE_UDP-D-XYLOSE SYNTHASE 2"/>
    <property type="match status" value="1"/>
</dbReference>
<name>A0AAE3KKL0_9PSEU</name>
<dbReference type="AlphaFoldDB" id="A0AAE3KKL0"/>
<reference evidence="2" key="1">
    <citation type="submission" date="2022-06" db="EMBL/GenBank/DDBJ databases">
        <title>Genomic Encyclopedia of Archaeal and Bacterial Type Strains, Phase II (KMG-II): from individual species to whole genera.</title>
        <authorList>
            <person name="Goeker M."/>
        </authorList>
    </citation>
    <scope>NUCLEOTIDE SEQUENCE</scope>
    <source>
        <strain evidence="2">DSM 43935</strain>
    </source>
</reference>
<dbReference type="PANTHER" id="PTHR43245">
    <property type="entry name" value="BIFUNCTIONAL POLYMYXIN RESISTANCE PROTEIN ARNA"/>
    <property type="match status" value="1"/>
</dbReference>
<dbReference type="Gene3D" id="3.40.50.720">
    <property type="entry name" value="NAD(P)-binding Rossmann-like Domain"/>
    <property type="match status" value="1"/>
</dbReference>
<dbReference type="Pfam" id="PF01370">
    <property type="entry name" value="Epimerase"/>
    <property type="match status" value="1"/>
</dbReference>
<dbReference type="InterPro" id="IPR036291">
    <property type="entry name" value="NAD(P)-bd_dom_sf"/>
</dbReference>
<protein>
    <submittedName>
        <fullName evidence="2">Nucleoside-diphosphate-sugar epimerase</fullName>
    </submittedName>
</protein>
<dbReference type="SUPFAM" id="SSF51735">
    <property type="entry name" value="NAD(P)-binding Rossmann-fold domains"/>
    <property type="match status" value="1"/>
</dbReference>
<keyword evidence="3" id="KW-1185">Reference proteome</keyword>
<organism evidence="2 3">
    <name type="scientific">Goodfellowiella coeruleoviolacea</name>
    <dbReference type="NCBI Taxonomy" id="334858"/>
    <lineage>
        <taxon>Bacteria</taxon>
        <taxon>Bacillati</taxon>
        <taxon>Actinomycetota</taxon>
        <taxon>Actinomycetes</taxon>
        <taxon>Pseudonocardiales</taxon>
        <taxon>Pseudonocardiaceae</taxon>
        <taxon>Goodfellowiella</taxon>
    </lineage>
</organism>
<comment type="caution">
    <text evidence="2">The sequence shown here is derived from an EMBL/GenBank/DDBJ whole genome shotgun (WGS) entry which is preliminary data.</text>
</comment>